<gene>
    <name evidence="4" type="ORF">F4562_004535</name>
</gene>
<name>A0A7W9MIF2_9ACTN</name>
<evidence type="ECO:0000256" key="1">
    <source>
        <dbReference type="SAM" id="MobiDB-lite"/>
    </source>
</evidence>
<keyword evidence="2" id="KW-0472">Membrane</keyword>
<evidence type="ECO:0000256" key="2">
    <source>
        <dbReference type="SAM" id="Phobius"/>
    </source>
</evidence>
<feature type="transmembrane region" description="Helical" evidence="2">
    <location>
        <begin position="60"/>
        <end position="86"/>
    </location>
</feature>
<organism evidence="4 5">
    <name type="scientific">Streptosporangium becharense</name>
    <dbReference type="NCBI Taxonomy" id="1816182"/>
    <lineage>
        <taxon>Bacteria</taxon>
        <taxon>Bacillati</taxon>
        <taxon>Actinomycetota</taxon>
        <taxon>Actinomycetes</taxon>
        <taxon>Streptosporangiales</taxon>
        <taxon>Streptosporangiaceae</taxon>
        <taxon>Streptosporangium</taxon>
    </lineage>
</organism>
<proteinExistence type="predicted"/>
<evidence type="ECO:0000313" key="4">
    <source>
        <dbReference type="EMBL" id="MBB5821473.1"/>
    </source>
</evidence>
<sequence>MSTPVPGPADRIFMAEPTMQTPTAPGAELTRPPAPPMPGTTAGNAAADRAAIRAFRPRRVVPSVVTAALMTVIGALVALEVVSALLDRPLRLVPYDRVLARASSTPWDSPWVTAGAGLVTLLGLTLVLLALLPGRPRLIPVRTGDRDLVIGVHRRGFAHTLAHAAEQVQGVGRARVRVRGRTARVEADSLVRDTTGLEEAVRQAVTARIAALCPVDDYRVRVRLRER</sequence>
<dbReference type="RefSeq" id="WP_184545708.1">
    <property type="nucleotide sequence ID" value="NZ_JACHMP010000001.1"/>
</dbReference>
<reference evidence="4 5" key="1">
    <citation type="submission" date="2020-08" db="EMBL/GenBank/DDBJ databases">
        <title>Sequencing the genomes of 1000 actinobacteria strains.</title>
        <authorList>
            <person name="Klenk H.-P."/>
        </authorList>
    </citation>
    <scope>NUCLEOTIDE SEQUENCE [LARGE SCALE GENOMIC DNA]</scope>
    <source>
        <strain evidence="4 5">DSM 46887</strain>
    </source>
</reference>
<feature type="transmembrane region" description="Helical" evidence="2">
    <location>
        <begin position="111"/>
        <end position="132"/>
    </location>
</feature>
<evidence type="ECO:0000313" key="5">
    <source>
        <dbReference type="Proteomes" id="UP000540685"/>
    </source>
</evidence>
<accession>A0A7W9MIF2</accession>
<keyword evidence="2" id="KW-1133">Transmembrane helix</keyword>
<protein>
    <recommendedName>
        <fullName evidence="3">DUF6286 domain-containing protein</fullName>
    </recommendedName>
</protein>
<dbReference type="Pfam" id="PF19803">
    <property type="entry name" value="DUF6286"/>
    <property type="match status" value="1"/>
</dbReference>
<dbReference type="Proteomes" id="UP000540685">
    <property type="component" value="Unassembled WGS sequence"/>
</dbReference>
<dbReference type="EMBL" id="JACHMP010000001">
    <property type="protein sequence ID" value="MBB5821473.1"/>
    <property type="molecule type" value="Genomic_DNA"/>
</dbReference>
<dbReference type="AlphaFoldDB" id="A0A7W9MIF2"/>
<keyword evidence="2" id="KW-0812">Transmembrane</keyword>
<dbReference type="InterPro" id="IPR046253">
    <property type="entry name" value="DUF6286"/>
</dbReference>
<feature type="domain" description="DUF6286" evidence="3">
    <location>
        <begin position="121"/>
        <end position="225"/>
    </location>
</feature>
<comment type="caution">
    <text evidence="4">The sequence shown here is derived from an EMBL/GenBank/DDBJ whole genome shotgun (WGS) entry which is preliminary data.</text>
</comment>
<feature type="region of interest" description="Disordered" evidence="1">
    <location>
        <begin position="1"/>
        <end position="43"/>
    </location>
</feature>
<evidence type="ECO:0000259" key="3">
    <source>
        <dbReference type="Pfam" id="PF19803"/>
    </source>
</evidence>
<keyword evidence="5" id="KW-1185">Reference proteome</keyword>